<sequence length="175" mass="19943">MMQCSQHKHPEGNRALNWNALTARQAKYLGSEKQSMRLGTFLSDREPLMCWNPDYLSPECHRVNRLSEDRHRHAVIKQRRGATMWAGLSAYFENWQATHRHRQPGFDATEDTTLSWERPAHLHCNLPVLWSSGGSRQAAAALDAASMNAYVVSKERLWAWTMQTLTKIASGSPSP</sequence>
<dbReference type="EMBL" id="HBJA01119017">
    <property type="protein sequence ID" value="CAE0829709.1"/>
    <property type="molecule type" value="Transcribed_RNA"/>
</dbReference>
<organism evidence="1">
    <name type="scientific">Eutreptiella gymnastica</name>
    <dbReference type="NCBI Taxonomy" id="73025"/>
    <lineage>
        <taxon>Eukaryota</taxon>
        <taxon>Discoba</taxon>
        <taxon>Euglenozoa</taxon>
        <taxon>Euglenida</taxon>
        <taxon>Spirocuta</taxon>
        <taxon>Euglenophyceae</taxon>
        <taxon>Eutreptiales</taxon>
        <taxon>Eutreptiaceae</taxon>
        <taxon>Eutreptiella</taxon>
    </lineage>
</organism>
<protein>
    <submittedName>
        <fullName evidence="1">Uncharacterized protein</fullName>
    </submittedName>
</protein>
<proteinExistence type="predicted"/>
<name>A0A7S4G9H3_9EUGL</name>
<accession>A0A7S4G9H3</accession>
<gene>
    <name evidence="1" type="ORF">EGYM00163_LOCUS40987</name>
</gene>
<evidence type="ECO:0000313" key="1">
    <source>
        <dbReference type="EMBL" id="CAE0829709.1"/>
    </source>
</evidence>
<dbReference type="AlphaFoldDB" id="A0A7S4G9H3"/>
<reference evidence="1" key="1">
    <citation type="submission" date="2021-01" db="EMBL/GenBank/DDBJ databases">
        <authorList>
            <person name="Corre E."/>
            <person name="Pelletier E."/>
            <person name="Niang G."/>
            <person name="Scheremetjew M."/>
            <person name="Finn R."/>
            <person name="Kale V."/>
            <person name="Holt S."/>
            <person name="Cochrane G."/>
            <person name="Meng A."/>
            <person name="Brown T."/>
            <person name="Cohen L."/>
        </authorList>
    </citation>
    <scope>NUCLEOTIDE SEQUENCE</scope>
    <source>
        <strain evidence="1">CCMP1594</strain>
    </source>
</reference>